<comment type="caution">
    <text evidence="4">The sequence shown here is derived from an EMBL/GenBank/DDBJ whole genome shotgun (WGS) entry which is preliminary data.</text>
</comment>
<feature type="region of interest" description="Disordered" evidence="3">
    <location>
        <begin position="1"/>
        <end position="43"/>
    </location>
</feature>
<dbReference type="PROSITE" id="PS00488">
    <property type="entry name" value="PAL_HISTIDASE"/>
    <property type="match status" value="1"/>
</dbReference>
<dbReference type="Gene3D" id="1.20.200.10">
    <property type="entry name" value="Fumarase/aspartase (Central domain)"/>
    <property type="match status" value="1"/>
</dbReference>
<evidence type="ECO:0000256" key="3">
    <source>
        <dbReference type="SAM" id="MobiDB-lite"/>
    </source>
</evidence>
<dbReference type="InterPro" id="IPR022313">
    <property type="entry name" value="Phe/His_NH3-lyase_AS"/>
</dbReference>
<dbReference type="InterPro" id="IPR024083">
    <property type="entry name" value="Fumarase/histidase_N"/>
</dbReference>
<evidence type="ECO:0000256" key="1">
    <source>
        <dbReference type="ARBA" id="ARBA00007238"/>
    </source>
</evidence>
<protein>
    <recommendedName>
        <fullName evidence="8">Phenylalanine ammonia-lyase</fullName>
    </recommendedName>
</protein>
<dbReference type="GO" id="GO:0016841">
    <property type="term" value="F:ammonia-lyase activity"/>
    <property type="evidence" value="ECO:0007669"/>
    <property type="project" value="InterPro"/>
</dbReference>
<dbReference type="NCBIfam" id="TIGR01226">
    <property type="entry name" value="phe_am_lyase"/>
    <property type="match status" value="1"/>
</dbReference>
<dbReference type="Proteomes" id="UP000276864">
    <property type="component" value="Unassembled WGS sequence"/>
</dbReference>
<evidence type="ECO:0000313" key="7">
    <source>
        <dbReference type="Proteomes" id="UP000282582"/>
    </source>
</evidence>
<dbReference type="Proteomes" id="UP000282582">
    <property type="component" value="Unassembled WGS sequence"/>
</dbReference>
<feature type="compositionally biased region" description="Polar residues" evidence="3">
    <location>
        <begin position="12"/>
        <end position="24"/>
    </location>
</feature>
<evidence type="ECO:0000313" key="5">
    <source>
        <dbReference type="EMBL" id="RMY29057.1"/>
    </source>
</evidence>
<dbReference type="InterPro" id="IPR005922">
    <property type="entry name" value="Phe_NH3-lyase"/>
</dbReference>
<dbReference type="InterPro" id="IPR001106">
    <property type="entry name" value="Aromatic_Lyase"/>
</dbReference>
<dbReference type="InterPro" id="IPR008948">
    <property type="entry name" value="L-Aspartase-like"/>
</dbReference>
<dbReference type="Gene3D" id="1.10.275.10">
    <property type="entry name" value="Fumarase/aspartase (N-terminal domain)"/>
    <property type="match status" value="1"/>
</dbReference>
<name>A0A3M6XVI6_HORWE</name>
<dbReference type="Gene3D" id="1.10.274.20">
    <property type="entry name" value="Phenylalanine ammonia-lyase 1, domain 3"/>
    <property type="match status" value="1"/>
</dbReference>
<evidence type="ECO:0000256" key="2">
    <source>
        <dbReference type="RuleBase" id="RU003954"/>
    </source>
</evidence>
<reference evidence="6 7" key="1">
    <citation type="journal article" date="2018" name="BMC Genomics">
        <title>Genomic evidence for intraspecific hybridization in a clonal and extremely halotolerant yeast.</title>
        <authorList>
            <person name="Gostincar C."/>
            <person name="Stajich J.E."/>
            <person name="Zupancic J."/>
            <person name="Zalar P."/>
            <person name="Gunde-Cimerman N."/>
        </authorList>
    </citation>
    <scope>NUCLEOTIDE SEQUENCE [LARGE SCALE GENOMIC DNA]</scope>
    <source>
        <strain evidence="5 6">EXF-6651</strain>
        <strain evidence="4 7">EXF-6654</strain>
    </source>
</reference>
<proteinExistence type="inferred from homology"/>
<dbReference type="GO" id="GO:0006559">
    <property type="term" value="P:L-phenylalanine catabolic process"/>
    <property type="evidence" value="ECO:0007669"/>
    <property type="project" value="InterPro"/>
</dbReference>
<dbReference type="SUPFAM" id="SSF48557">
    <property type="entry name" value="L-aspartase-like"/>
    <property type="match status" value="1"/>
</dbReference>
<dbReference type="Pfam" id="PF00221">
    <property type="entry name" value="Lyase_aromatic"/>
    <property type="match status" value="1"/>
</dbReference>
<evidence type="ECO:0000313" key="6">
    <source>
        <dbReference type="Proteomes" id="UP000276864"/>
    </source>
</evidence>
<evidence type="ECO:0000313" key="4">
    <source>
        <dbReference type="EMBL" id="RMX94827.1"/>
    </source>
</evidence>
<sequence length="763" mass="83508">MSINDALLNGDQAFNTQTTKQQLRTMNFPPTPNPEPEMSPNGKRSLSTMHQGAFGEHLAWIIEHDSRLQHCTHPGSAAETVVINGQDLSLAEVVAVSWLIWGLSHRAQVRLTDDEKIRSSVNASIDFIKEHLDRGEVVYGINTGFGGSADARSSDFTSVQRGLIQHQNGAILLPTDTGRQPNEQTDNLTSLKSHALPRTVVRAAMLARCNSLMRGHSGVRLCVIDSIMALLNNDFVPVIPLRGSISASGDLMPLSYIAGALEGNHDIYLDCRTSGSKREILPASEALRRVGLEPTVMRPKEGLGLMNGTAVSVAAGTLALHETQYLILATQALTAMCTEALRGSADNFHPFISNVRPHSGQREVAENIWRQLKTSKLVVGKDSKWAGLYQDRYALRTASQWIGPQIEDLMLSTRQLDVELNSTTDNPLIDADEGIVHHGGNFQAVSVTSAMEKTRLALNMLGKLMFAQSSELINPMLNNILTPNLCFDEPGVSFTFKGVDINMAAYYAELAYLANPVSTHVQSAEMHNQAVNSMALVSARYTLDAVEIVSLMTAAFLYALCQALDLHVLFEEYLAEINRAGFDLFKELFGSTLDDSALQEAWETIRVTIRAQMIASKTKDLPVKAVEVADATLVPLTKALIQTRAEAKQDTFGLFGTWTKQFGEVVLRSVRAARISFASAEEGHGPTTSKYLGNGSRVLYKYVREDLGIPLHKGLVEHPTAETERDGVKVSQEEKQTIGSRISKIYAALRSGEMRGVLIKSLS</sequence>
<dbReference type="AlphaFoldDB" id="A0A3M6XVI6"/>
<dbReference type="EMBL" id="QWIK01001422">
    <property type="protein sequence ID" value="RMX94827.1"/>
    <property type="molecule type" value="Genomic_DNA"/>
</dbReference>
<organism evidence="4 7">
    <name type="scientific">Hortaea werneckii</name>
    <name type="common">Black yeast</name>
    <name type="synonym">Cladosporium werneckii</name>
    <dbReference type="NCBI Taxonomy" id="91943"/>
    <lineage>
        <taxon>Eukaryota</taxon>
        <taxon>Fungi</taxon>
        <taxon>Dikarya</taxon>
        <taxon>Ascomycota</taxon>
        <taxon>Pezizomycotina</taxon>
        <taxon>Dothideomycetes</taxon>
        <taxon>Dothideomycetidae</taxon>
        <taxon>Mycosphaerellales</taxon>
        <taxon>Teratosphaeriaceae</taxon>
        <taxon>Hortaea</taxon>
    </lineage>
</organism>
<dbReference type="GO" id="GO:0005737">
    <property type="term" value="C:cytoplasm"/>
    <property type="evidence" value="ECO:0007669"/>
    <property type="project" value="InterPro"/>
</dbReference>
<evidence type="ECO:0008006" key="8">
    <source>
        <dbReference type="Google" id="ProtNLM"/>
    </source>
</evidence>
<dbReference type="CDD" id="cd00332">
    <property type="entry name" value="PAL-HAL"/>
    <property type="match status" value="1"/>
</dbReference>
<comment type="similarity">
    <text evidence="1 2">Belongs to the PAL/histidase family.</text>
</comment>
<dbReference type="InterPro" id="IPR023144">
    <property type="entry name" value="Phe_NH3-lyase_shielding_dom_sf"/>
</dbReference>
<dbReference type="PANTHER" id="PTHR10362">
    <property type="entry name" value="HISTIDINE AMMONIA-LYASE"/>
    <property type="match status" value="1"/>
</dbReference>
<accession>A0A3M6XVI6</accession>
<dbReference type="EMBL" id="QWIM01001020">
    <property type="protein sequence ID" value="RMY29057.1"/>
    <property type="molecule type" value="Genomic_DNA"/>
</dbReference>
<gene>
    <name evidence="5" type="ORF">D0866_08975</name>
    <name evidence="4" type="ORF">D0868_12078</name>
</gene>
<keyword evidence="2" id="KW-0456">Lyase</keyword>